<reference evidence="1 2" key="1">
    <citation type="submission" date="2023-05" db="EMBL/GenBank/DDBJ databases">
        <title>Novel species of genus Flectobacillus isolated from stream in China.</title>
        <authorList>
            <person name="Lu H."/>
        </authorList>
    </citation>
    <scope>NUCLEOTIDE SEQUENCE [LARGE SCALE GENOMIC DNA]</scope>
    <source>
        <strain evidence="1 2">KCTC 42575</strain>
    </source>
</reference>
<dbReference type="Proteomes" id="UP001236507">
    <property type="component" value="Unassembled WGS sequence"/>
</dbReference>
<protein>
    <submittedName>
        <fullName evidence="1">DUF3037 domain-containing protein</fullName>
    </submittedName>
</protein>
<proteinExistence type="predicted"/>
<gene>
    <name evidence="1" type="ORF">QM524_18620</name>
</gene>
<evidence type="ECO:0000313" key="2">
    <source>
        <dbReference type="Proteomes" id="UP001236507"/>
    </source>
</evidence>
<keyword evidence="2" id="KW-1185">Reference proteome</keyword>
<accession>A0ABT6YCD3</accession>
<evidence type="ECO:0000313" key="1">
    <source>
        <dbReference type="EMBL" id="MDI9861239.1"/>
    </source>
</evidence>
<organism evidence="1 2">
    <name type="scientific">Flectobacillus roseus</name>
    <dbReference type="NCBI Taxonomy" id="502259"/>
    <lineage>
        <taxon>Bacteria</taxon>
        <taxon>Pseudomonadati</taxon>
        <taxon>Bacteroidota</taxon>
        <taxon>Cytophagia</taxon>
        <taxon>Cytophagales</taxon>
        <taxon>Flectobacillaceae</taxon>
        <taxon>Flectobacillus</taxon>
    </lineage>
</organism>
<dbReference type="RefSeq" id="WP_283345728.1">
    <property type="nucleotide sequence ID" value="NZ_JASHIF010000018.1"/>
</dbReference>
<dbReference type="EMBL" id="JASHIF010000018">
    <property type="protein sequence ID" value="MDI9861239.1"/>
    <property type="molecule type" value="Genomic_DNA"/>
</dbReference>
<name>A0ABT6YCD3_9BACT</name>
<dbReference type="Pfam" id="PF11236">
    <property type="entry name" value="DUF3037"/>
    <property type="match status" value="1"/>
</dbReference>
<comment type="caution">
    <text evidence="1">The sequence shown here is derived from an EMBL/GenBank/DDBJ whole genome shotgun (WGS) entry which is preliminary data.</text>
</comment>
<sequence length="287" mass="33520">MNNNIFTYSLLQYVHSASSGEALNVGILFIFPEQRKVVFHAPTKLSRLSHAYQNFSEWLVKAHLKGIKRKTQEVSKDWVLFADDLLSDQRAFIAREFLLEDATALQFSELRVGVLYTENIGELAQSYYDLYFGDYEEIIPKENQRNEKYISQKLYKSIIAKSKDVEQYLKKDVVIKSPDLTLKFEYAWQNHQEHLVKPLSLDLATEEGIQEKAARNYGYLTLMNQTAQENNYTFDILVSRPTERRLYPSYDKGLRVLESVPTSKKIIEENHIDDYSDEIVQQIVLIR</sequence>
<dbReference type="InterPro" id="IPR021398">
    <property type="entry name" value="DUF3037"/>
</dbReference>